<dbReference type="Proteomes" id="UP000027138">
    <property type="component" value="Unassembled WGS sequence"/>
</dbReference>
<evidence type="ECO:0000256" key="5">
    <source>
        <dbReference type="ARBA" id="ARBA00023242"/>
    </source>
</evidence>
<dbReference type="KEGG" id="jcu:105635797"/>
<evidence type="ECO:0000256" key="3">
    <source>
        <dbReference type="ARBA" id="ARBA00023125"/>
    </source>
</evidence>
<evidence type="ECO:0000256" key="7">
    <source>
        <dbReference type="SAM" id="MobiDB-lite"/>
    </source>
</evidence>
<dbReference type="STRING" id="180498.A0A067KM65"/>
<dbReference type="OrthoDB" id="1097733at2759"/>
<dbReference type="PRINTS" id="PR00616">
    <property type="entry name" value="CCAATSUBUNTB"/>
</dbReference>
<comment type="similarity">
    <text evidence="6">Belongs to the NFYA/HAP2 subunit family.</text>
</comment>
<gene>
    <name evidence="8" type="ORF">JCGZ_08742</name>
</gene>
<keyword evidence="3 6" id="KW-0238">DNA-binding</keyword>
<dbReference type="GO" id="GO:0003700">
    <property type="term" value="F:DNA-binding transcription factor activity"/>
    <property type="evidence" value="ECO:0007669"/>
    <property type="project" value="UniProtKB-UniRule"/>
</dbReference>
<name>A0A067KM65_JATCU</name>
<comment type="subunit">
    <text evidence="6">Heterotrimer.</text>
</comment>
<evidence type="ECO:0000313" key="8">
    <source>
        <dbReference type="EMBL" id="KDP36098.1"/>
    </source>
</evidence>
<keyword evidence="9" id="KW-1185">Reference proteome</keyword>
<dbReference type="Gene3D" id="6.10.250.2430">
    <property type="match status" value="1"/>
</dbReference>
<comment type="function">
    <text evidence="6">Component of the sequence-specific heterotrimeric transcription factor (NF-Y) which specifically recognizes a 5'-CCAAT-3' box motif found in the promoters of its target genes.</text>
</comment>
<reference evidence="8 9" key="1">
    <citation type="journal article" date="2014" name="PLoS ONE">
        <title>Global Analysis of Gene Expression Profiles in Physic Nut (Jatropha curcas L.) Seedlings Exposed to Salt Stress.</title>
        <authorList>
            <person name="Zhang L."/>
            <person name="Zhang C."/>
            <person name="Wu P."/>
            <person name="Chen Y."/>
            <person name="Li M."/>
            <person name="Jiang H."/>
            <person name="Wu G."/>
        </authorList>
    </citation>
    <scope>NUCLEOTIDE SEQUENCE [LARGE SCALE GENOMIC DNA]</scope>
    <source>
        <strain evidence="9">cv. GZQX0401</strain>
        <tissue evidence="8">Young leaves</tissue>
    </source>
</reference>
<feature type="compositionally biased region" description="Low complexity" evidence="7">
    <location>
        <begin position="247"/>
        <end position="256"/>
    </location>
</feature>
<proteinExistence type="inferred from homology"/>
<dbReference type="GO" id="GO:0003677">
    <property type="term" value="F:DNA binding"/>
    <property type="evidence" value="ECO:0007669"/>
    <property type="project" value="UniProtKB-KW"/>
</dbReference>
<dbReference type="InterPro" id="IPR001289">
    <property type="entry name" value="NFYA"/>
</dbReference>
<dbReference type="PANTHER" id="PTHR12632">
    <property type="entry name" value="TRANSCRIPTION FACTOR NF-Y ALPHA-RELATED"/>
    <property type="match status" value="1"/>
</dbReference>
<dbReference type="PROSITE" id="PS51152">
    <property type="entry name" value="NFYA_HAP2_2"/>
    <property type="match status" value="1"/>
</dbReference>
<keyword evidence="4 6" id="KW-0804">Transcription</keyword>
<evidence type="ECO:0000256" key="2">
    <source>
        <dbReference type="ARBA" id="ARBA00023015"/>
    </source>
</evidence>
<dbReference type="AlphaFoldDB" id="A0A067KM65"/>
<dbReference type="SMART" id="SM00521">
    <property type="entry name" value="CBF"/>
    <property type="match status" value="1"/>
</dbReference>
<protein>
    <recommendedName>
        <fullName evidence="6">Nuclear transcription factor Y subunit</fullName>
    </recommendedName>
</protein>
<keyword evidence="5 6" id="KW-0539">Nucleus</keyword>
<dbReference type="Pfam" id="PF02045">
    <property type="entry name" value="CBFB_NFYA"/>
    <property type="match status" value="1"/>
</dbReference>
<organism evidence="8 9">
    <name type="scientific">Jatropha curcas</name>
    <name type="common">Barbados nut</name>
    <dbReference type="NCBI Taxonomy" id="180498"/>
    <lineage>
        <taxon>Eukaryota</taxon>
        <taxon>Viridiplantae</taxon>
        <taxon>Streptophyta</taxon>
        <taxon>Embryophyta</taxon>
        <taxon>Tracheophyta</taxon>
        <taxon>Spermatophyta</taxon>
        <taxon>Magnoliopsida</taxon>
        <taxon>eudicotyledons</taxon>
        <taxon>Gunneridae</taxon>
        <taxon>Pentapetalae</taxon>
        <taxon>rosids</taxon>
        <taxon>fabids</taxon>
        <taxon>Malpighiales</taxon>
        <taxon>Euphorbiaceae</taxon>
        <taxon>Crotonoideae</taxon>
        <taxon>Jatropheae</taxon>
        <taxon>Jatropha</taxon>
    </lineage>
</organism>
<sequence>MAVKTLFFKENDGIVHNPIGQLSSVPSIPWWSNLGPQSAYGESFGSFKLSSMEQSIGGDQVTAMKQARRGTEQGLDIDKGNTTQFTMFSGDCKTSNGGQKSPQTAMSLQKALPEHCTHIDLGFSPSMIYAKYPHVDQCYGVFSTYGPQISGRIMLPMNMTTDDGPIFVNPKQYHGIIRRRRTRAKAVLENKSTRKRKPFMHLSRHLHAMRRPRGNGGRFLNTKNSNGTVEIEAKNAGGVQLSQPAGSQSSEVLQSDSSKDHGGSNLSGAEVTSMYSRRNFDHFSINHLAPPLHSFSVIMDTGHNVVMPNKWDIGAAAT</sequence>
<evidence type="ECO:0000256" key="6">
    <source>
        <dbReference type="RuleBase" id="RU367155"/>
    </source>
</evidence>
<accession>A0A067KM65</accession>
<dbReference type="GO" id="GO:0005634">
    <property type="term" value="C:nucleus"/>
    <property type="evidence" value="ECO:0007669"/>
    <property type="project" value="UniProtKB-SubCell"/>
</dbReference>
<keyword evidence="2 6" id="KW-0805">Transcription regulation</keyword>
<evidence type="ECO:0000256" key="1">
    <source>
        <dbReference type="ARBA" id="ARBA00004123"/>
    </source>
</evidence>
<feature type="region of interest" description="Disordered" evidence="7">
    <location>
        <begin position="237"/>
        <end position="269"/>
    </location>
</feature>
<evidence type="ECO:0000256" key="4">
    <source>
        <dbReference type="ARBA" id="ARBA00023163"/>
    </source>
</evidence>
<comment type="subcellular location">
    <subcellularLocation>
        <location evidence="1 6">Nucleus</location>
    </subcellularLocation>
</comment>
<evidence type="ECO:0000313" key="9">
    <source>
        <dbReference type="Proteomes" id="UP000027138"/>
    </source>
</evidence>
<dbReference type="EMBL" id="KK914453">
    <property type="protein sequence ID" value="KDP36098.1"/>
    <property type="molecule type" value="Genomic_DNA"/>
</dbReference>